<reference evidence="1" key="1">
    <citation type="submission" date="2012-11" db="EMBL/GenBank/DDBJ databases">
        <title>Permanent draft genomes of Rhodopirellula europaea strain SH398 and 6C.</title>
        <authorList>
            <person name="Richter M."/>
            <person name="Richter-Heitmann T."/>
            <person name="Frank C."/>
            <person name="Harder J."/>
            <person name="Glockner F.O."/>
        </authorList>
    </citation>
    <scope>NUCLEOTIDE SEQUENCE</scope>
    <source>
        <strain evidence="1">6C</strain>
    </source>
</reference>
<reference evidence="1" key="2">
    <citation type="journal article" date="2013" name="Mar. Genomics">
        <title>Expression of sulfatases in Rhodopirellula baltica and the diversity of sulfatases in the genus Rhodopirellula.</title>
        <authorList>
            <person name="Wegner C.E."/>
            <person name="Richter-Heitmann T."/>
            <person name="Klindworth A."/>
            <person name="Klockow C."/>
            <person name="Richter M."/>
            <person name="Achstetter T."/>
            <person name="Glockner F.O."/>
            <person name="Harder J."/>
        </authorList>
    </citation>
    <scope>NUCLEOTIDE SEQUENCE [LARGE SCALE GENOMIC DNA]</scope>
    <source>
        <strain evidence="1">6C</strain>
    </source>
</reference>
<accession>M2A9H6</accession>
<sequence>MTPANSFQSNVSGKELLRRPEQFREAFVLSVRESIVVPQASSHAPLSSSHALLTLFLLPKGSLSTFE</sequence>
<evidence type="ECO:0000313" key="2">
    <source>
        <dbReference type="Proteomes" id="UP000011529"/>
    </source>
</evidence>
<dbReference type="PATRIC" id="fig|1263867.3.peg.505"/>
<dbReference type="Proteomes" id="UP000011529">
    <property type="component" value="Unassembled WGS sequence"/>
</dbReference>
<dbReference type="AlphaFoldDB" id="M2A9H6"/>
<dbReference type="EMBL" id="ANMO01000025">
    <property type="protein sequence ID" value="EMB18836.1"/>
    <property type="molecule type" value="Genomic_DNA"/>
</dbReference>
<comment type="caution">
    <text evidence="1">The sequence shown here is derived from an EMBL/GenBank/DDBJ whole genome shotgun (WGS) entry which is preliminary data.</text>
</comment>
<gene>
    <name evidence="1" type="ORF">RE6C_00469</name>
</gene>
<protein>
    <submittedName>
        <fullName evidence="1">Uncharacterized protein</fullName>
    </submittedName>
</protein>
<organism evidence="1 2">
    <name type="scientific">Rhodopirellula europaea 6C</name>
    <dbReference type="NCBI Taxonomy" id="1263867"/>
    <lineage>
        <taxon>Bacteria</taxon>
        <taxon>Pseudomonadati</taxon>
        <taxon>Planctomycetota</taxon>
        <taxon>Planctomycetia</taxon>
        <taxon>Pirellulales</taxon>
        <taxon>Pirellulaceae</taxon>
        <taxon>Rhodopirellula</taxon>
    </lineage>
</organism>
<evidence type="ECO:0000313" key="1">
    <source>
        <dbReference type="EMBL" id="EMB18836.1"/>
    </source>
</evidence>
<keyword evidence="2" id="KW-1185">Reference proteome</keyword>
<name>M2A9H6_9BACT</name>
<proteinExistence type="predicted"/>